<keyword evidence="2" id="KW-1003">Cell membrane</keyword>
<comment type="function">
    <text evidence="14">A component of desmosome cell-cell junctions which are required for positive regulation of cellular adhesion. Involved in the interaction of plaque proteins and intermediate filaments mediating cell-cell adhesion.</text>
</comment>
<dbReference type="SMART" id="SM00112">
    <property type="entry name" value="CA"/>
    <property type="match status" value="4"/>
</dbReference>
<dbReference type="Pfam" id="PF01049">
    <property type="entry name" value="CADH_Y-type_LIR"/>
    <property type="match status" value="1"/>
</dbReference>
<keyword evidence="7 13" id="KW-0130">Cell adhesion</keyword>
<organism evidence="19 20">
    <name type="scientific">Hippocampus comes</name>
    <name type="common">Tiger tail seahorse</name>
    <dbReference type="NCBI Taxonomy" id="109280"/>
    <lineage>
        <taxon>Eukaryota</taxon>
        <taxon>Metazoa</taxon>
        <taxon>Chordata</taxon>
        <taxon>Craniata</taxon>
        <taxon>Vertebrata</taxon>
        <taxon>Euteleostomi</taxon>
        <taxon>Actinopterygii</taxon>
        <taxon>Neopterygii</taxon>
        <taxon>Teleostei</taxon>
        <taxon>Neoteleostei</taxon>
        <taxon>Acanthomorphata</taxon>
        <taxon>Syngnathiaria</taxon>
        <taxon>Syngnathiformes</taxon>
        <taxon>Syngnathoidei</taxon>
        <taxon>Syngnathidae</taxon>
        <taxon>Hippocampus</taxon>
    </lineage>
</organism>
<dbReference type="GO" id="GO:0030057">
    <property type="term" value="C:desmosome"/>
    <property type="evidence" value="ECO:0007669"/>
    <property type="project" value="UniProtKB-SubCell"/>
</dbReference>
<name>A0A3Q2XUN7_HIPCM</name>
<accession>A0A3Q2XUN7</accession>
<dbReference type="InterPro" id="IPR015919">
    <property type="entry name" value="Cadherin-like_sf"/>
</dbReference>
<dbReference type="GO" id="GO:0005509">
    <property type="term" value="F:calcium ion binding"/>
    <property type="evidence" value="ECO:0007669"/>
    <property type="project" value="UniProtKB-UniRule"/>
</dbReference>
<evidence type="ECO:0000256" key="8">
    <source>
        <dbReference type="ARBA" id="ARBA00022949"/>
    </source>
</evidence>
<evidence type="ECO:0000256" key="5">
    <source>
        <dbReference type="ARBA" id="ARBA00022737"/>
    </source>
</evidence>
<evidence type="ECO:0000256" key="2">
    <source>
        <dbReference type="ARBA" id="ARBA00022475"/>
    </source>
</evidence>
<evidence type="ECO:0000256" key="4">
    <source>
        <dbReference type="ARBA" id="ARBA00022723"/>
    </source>
</evidence>
<feature type="domain" description="Cadherin" evidence="18">
    <location>
        <begin position="151"/>
        <end position="242"/>
    </location>
</feature>
<dbReference type="PANTHER" id="PTHR24025:SF29">
    <property type="entry name" value="DESMOGLEIN-2-LIKE-RELATED"/>
    <property type="match status" value="1"/>
</dbReference>
<dbReference type="Gene3D" id="2.60.40.60">
    <property type="entry name" value="Cadherins"/>
    <property type="match status" value="5"/>
</dbReference>
<dbReference type="PRINTS" id="PR00205">
    <property type="entry name" value="CADHERIN"/>
</dbReference>
<evidence type="ECO:0000256" key="1">
    <source>
        <dbReference type="ARBA" id="ARBA00004568"/>
    </source>
</evidence>
<dbReference type="OMA" id="NWISIDM"/>
<dbReference type="SUPFAM" id="SSF49313">
    <property type="entry name" value="Cadherin-like"/>
    <property type="match status" value="5"/>
</dbReference>
<sequence>LQWFLLLLLLLLLAFPGAVENGSSLQSHSKRMKITRERSRSPRQEPLLSKRGHSWTTFHIPAFRFHSLQLLCLFQIRSDFETHRNISYSLEGIGASQYPFNVFVVDSKTGLIRVTQLLDREVISTYNLKIVCKNRGCNLQWCTTVLMSLFPGTPVTTVTATDADEQGNPNSQLLYTIVKQTPPHNMFRMHNDGNIYVDKSTLDREYFVTVQAQDLNGDPDGLTGTSTLTINVLDINDNLPTLEKDEYERSIMENTKGVEVVRIKAQDLDLKDTENWQSVFDIVKGNEAKYFSIKTDTKTNEGILMLDKAVDYEDVKDFVLELTVRNKAPLYEGLPQSTTRKPYRVKIHVQNQREGPYFDPKVKVITLPEGGGTPGKDVIAHYPALDGDTGKPAEKVKYLKGLDPDNWLTIDPETADIRLNKMPDRESTFLVNGTYYAQVICISEGTQRHTATGTVAIQVEDLNDHCPTLTGTTQTLCIPDDAVIVTAVDEDDFPNGAPFTFEIISEATEGKWQAEHLNDTATILRAQRSLWPGLHKVELLVKDQQGQACSEPQKMMVQVCTCEDGFICGRRGGSGQPDKKSEFGPAGIGLLLLGLLLILLVPLLLLFCQCGGAAGLPGTAAVIPFESESHLVTYSTEGQGENALYTSGGHEIITTFTFFVMFQQKVYSEGGGGSLAEKDALLKYNFEGQGSSAGSVGCCSLLENDNDLQFLDNLDAKFKALAEVCRGRKFGANVIPPPTKVMTGPRPELPKLPPLVPVVDQTAQPKTHSRHHPSLQNMVVVESKRPVRSVKVLRGSQTSPMQAGGEAEWISRPQNVRFVEGSSTIHEAGNMSLNRNTSGSVKSFNIKSTITKSTGPQMASPRIPIYRN</sequence>
<keyword evidence="3 13" id="KW-0812">Transmembrane</keyword>
<evidence type="ECO:0000313" key="20">
    <source>
        <dbReference type="Proteomes" id="UP000264820"/>
    </source>
</evidence>
<keyword evidence="10 16" id="KW-0472">Membrane</keyword>
<dbReference type="FunFam" id="2.60.40.60:FF:000068">
    <property type="entry name" value="Desmoglein 1"/>
    <property type="match status" value="1"/>
</dbReference>
<dbReference type="Proteomes" id="UP000264820">
    <property type="component" value="Unplaced"/>
</dbReference>
<reference evidence="19" key="1">
    <citation type="submission" date="2025-08" db="UniProtKB">
        <authorList>
            <consortium name="Ensembl"/>
        </authorList>
    </citation>
    <scope>IDENTIFICATION</scope>
</reference>
<evidence type="ECO:0000256" key="3">
    <source>
        <dbReference type="ARBA" id="ARBA00022692"/>
    </source>
</evidence>
<evidence type="ECO:0000256" key="14">
    <source>
        <dbReference type="RuleBase" id="RU004358"/>
    </source>
</evidence>
<feature type="domain" description="Cadherin" evidence="18">
    <location>
        <begin position="243"/>
        <end position="358"/>
    </location>
</feature>
<keyword evidence="11" id="KW-0325">Glycoprotein</keyword>
<dbReference type="InterPro" id="IPR009122">
    <property type="entry name" value="Desmosomal_cadherin"/>
</dbReference>
<evidence type="ECO:0000256" key="17">
    <source>
        <dbReference type="SAM" id="SignalP"/>
    </source>
</evidence>
<dbReference type="InterPro" id="IPR002126">
    <property type="entry name" value="Cadherin-like_dom"/>
</dbReference>
<dbReference type="FunFam" id="2.60.40.60:FF:000031">
    <property type="entry name" value="Cadherin 3"/>
    <property type="match status" value="1"/>
</dbReference>
<keyword evidence="6 12" id="KW-0106">Calcium</keyword>
<dbReference type="Gene3D" id="4.10.900.10">
    <property type="entry name" value="TCF3-CBD (Catenin binding domain)"/>
    <property type="match status" value="1"/>
</dbReference>
<dbReference type="PANTHER" id="PTHR24025">
    <property type="entry name" value="DESMOGLEIN FAMILY MEMBER"/>
    <property type="match status" value="1"/>
</dbReference>
<comment type="subcellular location">
    <subcellularLocation>
        <location evidence="1">Cell junction</location>
        <location evidence="1">Desmosome</location>
    </subcellularLocation>
    <subcellularLocation>
        <location evidence="13">Cell membrane</location>
        <topology evidence="13">Single-pass type I membrane protein</topology>
    </subcellularLocation>
</comment>
<dbReference type="GO" id="GO:0045216">
    <property type="term" value="P:cell-cell junction organization"/>
    <property type="evidence" value="ECO:0007669"/>
    <property type="project" value="UniProtKB-ARBA"/>
</dbReference>
<dbReference type="CDD" id="cd11304">
    <property type="entry name" value="Cadherin_repeat"/>
    <property type="match status" value="4"/>
</dbReference>
<keyword evidence="8" id="KW-0965">Cell junction</keyword>
<dbReference type="InterPro" id="IPR027397">
    <property type="entry name" value="Catenin-bd_sf"/>
</dbReference>
<keyword evidence="5" id="KW-0677">Repeat</keyword>
<keyword evidence="17" id="KW-0732">Signal</keyword>
<evidence type="ECO:0000313" key="19">
    <source>
        <dbReference type="Ensembl" id="ENSHCOP00000008708.1"/>
    </source>
</evidence>
<dbReference type="Pfam" id="PF00028">
    <property type="entry name" value="Cadherin"/>
    <property type="match status" value="4"/>
</dbReference>
<keyword evidence="20" id="KW-1185">Reference proteome</keyword>
<keyword evidence="9 16" id="KW-1133">Transmembrane helix</keyword>
<feature type="domain" description="Cadherin" evidence="18">
    <location>
        <begin position="374"/>
        <end position="469"/>
    </location>
</feature>
<feature type="domain" description="Cadherin" evidence="18">
    <location>
        <begin position="79"/>
        <end position="136"/>
    </location>
</feature>
<feature type="signal peptide" evidence="17">
    <location>
        <begin position="1"/>
        <end position="21"/>
    </location>
</feature>
<dbReference type="GO" id="GO:0005886">
    <property type="term" value="C:plasma membrane"/>
    <property type="evidence" value="ECO:0007669"/>
    <property type="project" value="UniProtKB-SubCell"/>
</dbReference>
<dbReference type="STRING" id="109280.ENSHCOP00000008708"/>
<feature type="chain" id="PRO_5018781809" description="Cadherin domain-containing protein" evidence="17">
    <location>
        <begin position="22"/>
        <end position="868"/>
    </location>
</feature>
<dbReference type="InterPro" id="IPR050971">
    <property type="entry name" value="Cadherin-domain_protein"/>
</dbReference>
<evidence type="ECO:0000256" key="11">
    <source>
        <dbReference type="ARBA" id="ARBA00023180"/>
    </source>
</evidence>
<dbReference type="GO" id="GO:0002009">
    <property type="term" value="P:morphogenesis of an epithelium"/>
    <property type="evidence" value="ECO:0007669"/>
    <property type="project" value="UniProtKB-ARBA"/>
</dbReference>
<feature type="region of interest" description="Disordered" evidence="15">
    <location>
        <begin position="29"/>
        <end position="48"/>
    </location>
</feature>
<feature type="transmembrane region" description="Helical" evidence="16">
    <location>
        <begin position="586"/>
        <end position="607"/>
    </location>
</feature>
<evidence type="ECO:0000256" key="13">
    <source>
        <dbReference type="RuleBase" id="RU003318"/>
    </source>
</evidence>
<dbReference type="InterPro" id="IPR000233">
    <property type="entry name" value="Cadherin_Y-type_LIR"/>
</dbReference>
<dbReference type="PRINTS" id="PR01818">
    <property type="entry name" value="DESMOCADHERN"/>
</dbReference>
<evidence type="ECO:0000259" key="18">
    <source>
        <dbReference type="PROSITE" id="PS50268"/>
    </source>
</evidence>
<evidence type="ECO:0000256" key="16">
    <source>
        <dbReference type="SAM" id="Phobius"/>
    </source>
</evidence>
<keyword evidence="4" id="KW-0479">Metal-binding</keyword>
<dbReference type="PROSITE" id="PS50268">
    <property type="entry name" value="CADHERIN_2"/>
    <property type="match status" value="4"/>
</dbReference>
<evidence type="ECO:0000256" key="9">
    <source>
        <dbReference type="ARBA" id="ARBA00022989"/>
    </source>
</evidence>
<dbReference type="AlphaFoldDB" id="A0A3Q2XUN7"/>
<protein>
    <recommendedName>
        <fullName evidence="18">Cadherin domain-containing protein</fullName>
    </recommendedName>
</protein>
<feature type="compositionally biased region" description="Basic and acidic residues" evidence="15">
    <location>
        <begin position="34"/>
        <end position="43"/>
    </location>
</feature>
<proteinExistence type="predicted"/>
<evidence type="ECO:0000256" key="12">
    <source>
        <dbReference type="PROSITE-ProRule" id="PRU00043"/>
    </source>
</evidence>
<evidence type="ECO:0000256" key="6">
    <source>
        <dbReference type="ARBA" id="ARBA00022837"/>
    </source>
</evidence>
<dbReference type="PROSITE" id="PS00232">
    <property type="entry name" value="CADHERIN_1"/>
    <property type="match status" value="2"/>
</dbReference>
<dbReference type="FunFam" id="2.60.40.60:FF:000019">
    <property type="entry name" value="Cadherin 2"/>
    <property type="match status" value="1"/>
</dbReference>
<evidence type="ECO:0000256" key="15">
    <source>
        <dbReference type="SAM" id="MobiDB-lite"/>
    </source>
</evidence>
<dbReference type="Ensembl" id="ENSHCOT00000014632.1">
    <property type="protein sequence ID" value="ENSHCOP00000008708.1"/>
    <property type="gene ID" value="ENSHCOG00000011036.1"/>
</dbReference>
<dbReference type="GO" id="GO:0007156">
    <property type="term" value="P:homophilic cell adhesion via plasma membrane adhesion molecules"/>
    <property type="evidence" value="ECO:0007669"/>
    <property type="project" value="InterPro"/>
</dbReference>
<dbReference type="GeneTree" id="ENSGT01030000234624"/>
<dbReference type="FunFam" id="2.60.40.60:FF:000074">
    <property type="entry name" value="Desmoglein 4"/>
    <property type="match status" value="1"/>
</dbReference>
<evidence type="ECO:0000256" key="7">
    <source>
        <dbReference type="ARBA" id="ARBA00022889"/>
    </source>
</evidence>
<reference evidence="19" key="2">
    <citation type="submission" date="2025-09" db="UniProtKB">
        <authorList>
            <consortium name="Ensembl"/>
        </authorList>
    </citation>
    <scope>IDENTIFICATION</scope>
</reference>
<dbReference type="InterPro" id="IPR020894">
    <property type="entry name" value="Cadherin_CS"/>
</dbReference>
<evidence type="ECO:0000256" key="10">
    <source>
        <dbReference type="ARBA" id="ARBA00023136"/>
    </source>
</evidence>